<dbReference type="InterPro" id="IPR050375">
    <property type="entry name" value="MFS_TsgA-like"/>
</dbReference>
<evidence type="ECO:0000256" key="1">
    <source>
        <dbReference type="ARBA" id="ARBA00004429"/>
    </source>
</evidence>
<evidence type="ECO:0000259" key="7">
    <source>
        <dbReference type="PROSITE" id="PS50850"/>
    </source>
</evidence>
<keyword evidence="5 6" id="KW-0472">Membrane</keyword>
<feature type="transmembrane region" description="Helical" evidence="6">
    <location>
        <begin position="74"/>
        <end position="92"/>
    </location>
</feature>
<evidence type="ECO:0000256" key="5">
    <source>
        <dbReference type="ARBA" id="ARBA00023136"/>
    </source>
</evidence>
<reference evidence="8 9" key="1">
    <citation type="submission" date="2015-09" db="EMBL/GenBank/DDBJ databases">
        <authorList>
            <consortium name="Pathogen Informatics"/>
        </authorList>
    </citation>
    <scope>NUCLEOTIDE SEQUENCE [LARGE SCALE GENOMIC DNA]</scope>
    <source>
        <strain evidence="8 9">2789STDY5608872</strain>
    </source>
</reference>
<dbReference type="GO" id="GO:0022857">
    <property type="term" value="F:transmembrane transporter activity"/>
    <property type="evidence" value="ECO:0007669"/>
    <property type="project" value="InterPro"/>
</dbReference>
<keyword evidence="2" id="KW-1003">Cell membrane</keyword>
<dbReference type="Gene3D" id="1.20.1250.20">
    <property type="entry name" value="MFS general substrate transporter like domains"/>
    <property type="match status" value="2"/>
</dbReference>
<dbReference type="InterPro" id="IPR011701">
    <property type="entry name" value="MFS"/>
</dbReference>
<dbReference type="RefSeq" id="WP_044544632.1">
    <property type="nucleotide sequence ID" value="NZ_CDRH01000031.1"/>
</dbReference>
<gene>
    <name evidence="8" type="ORF">ERS852429_00225</name>
</gene>
<feature type="domain" description="Major facilitator superfamily (MFS) profile" evidence="7">
    <location>
        <begin position="5"/>
        <end position="380"/>
    </location>
</feature>
<evidence type="ECO:0000256" key="2">
    <source>
        <dbReference type="ARBA" id="ARBA00022475"/>
    </source>
</evidence>
<dbReference type="PROSITE" id="PS50850">
    <property type="entry name" value="MFS"/>
    <property type="match status" value="1"/>
</dbReference>
<name>A0A173R3G4_PARDI</name>
<dbReference type="InterPro" id="IPR020846">
    <property type="entry name" value="MFS_dom"/>
</dbReference>
<evidence type="ECO:0000313" key="8">
    <source>
        <dbReference type="EMBL" id="CUM72534.1"/>
    </source>
</evidence>
<feature type="transmembrane region" description="Helical" evidence="6">
    <location>
        <begin position="138"/>
        <end position="157"/>
    </location>
</feature>
<feature type="transmembrane region" description="Helical" evidence="6">
    <location>
        <begin position="298"/>
        <end position="321"/>
    </location>
</feature>
<feature type="transmembrane region" description="Helical" evidence="6">
    <location>
        <begin position="98"/>
        <end position="117"/>
    </location>
</feature>
<evidence type="ECO:0000313" key="9">
    <source>
        <dbReference type="Proteomes" id="UP000095591"/>
    </source>
</evidence>
<comment type="subcellular location">
    <subcellularLocation>
        <location evidence="1">Cell inner membrane</location>
        <topology evidence="1">Multi-pass membrane protein</topology>
    </subcellularLocation>
</comment>
<feature type="transmembrane region" description="Helical" evidence="6">
    <location>
        <begin position="359"/>
        <end position="377"/>
    </location>
</feature>
<dbReference type="GO" id="GO:0005886">
    <property type="term" value="C:plasma membrane"/>
    <property type="evidence" value="ECO:0007669"/>
    <property type="project" value="UniProtKB-SubCell"/>
</dbReference>
<dbReference type="InterPro" id="IPR036259">
    <property type="entry name" value="MFS_trans_sf"/>
</dbReference>
<organism evidence="8 9">
    <name type="scientific">Parabacteroides distasonis</name>
    <dbReference type="NCBI Taxonomy" id="823"/>
    <lineage>
        <taxon>Bacteria</taxon>
        <taxon>Pseudomonadati</taxon>
        <taxon>Bacteroidota</taxon>
        <taxon>Bacteroidia</taxon>
        <taxon>Bacteroidales</taxon>
        <taxon>Tannerellaceae</taxon>
        <taxon>Parabacteroides</taxon>
    </lineage>
</organism>
<evidence type="ECO:0000256" key="6">
    <source>
        <dbReference type="SAM" id="Phobius"/>
    </source>
</evidence>
<dbReference type="SUPFAM" id="SSF103473">
    <property type="entry name" value="MFS general substrate transporter"/>
    <property type="match status" value="1"/>
</dbReference>
<dbReference type="Pfam" id="PF07690">
    <property type="entry name" value="MFS_1"/>
    <property type="match status" value="1"/>
</dbReference>
<feature type="transmembrane region" description="Helical" evidence="6">
    <location>
        <begin position="249"/>
        <end position="267"/>
    </location>
</feature>
<feature type="transmembrane region" description="Helical" evidence="6">
    <location>
        <begin position="12"/>
        <end position="33"/>
    </location>
</feature>
<feature type="transmembrane region" description="Helical" evidence="6">
    <location>
        <begin position="163"/>
        <end position="181"/>
    </location>
</feature>
<dbReference type="Proteomes" id="UP000095591">
    <property type="component" value="Unassembled WGS sequence"/>
</dbReference>
<sequence>MRTKSTNSAIFPILFGFFVMGFVDVVGIATNYVKMDFGLSDTLANLLPMMVFLWFALFSVPTGIWMGRHGRRNTVVAALAITTLAMLIPLFFYDFACILFAFALLGIGNTILQVSLNPMVARVVNPDKVTSVLTLGQFIKAVSSFLGPIIAGVASSFWGDWKLIFIVYSVTTLLSIIWLIATIPGKEEGEEQEASFASTLALCKDARIRMLFLGILCIVGIDVGLNTTIPKLLMEKLSMPLQEAGLGSSLYFAARMGGSFLGAILLARISSRPFLRGSMLIAILAFIGLLILDSLWSMGVMIVLVGLACSNVFSILFSFALEHRPEQSNEVSALMIMGVSGGALITPCMGGLADRFGQVAGLMLLLICMLYIGLISIKTR</sequence>
<evidence type="ECO:0000256" key="3">
    <source>
        <dbReference type="ARBA" id="ARBA00022692"/>
    </source>
</evidence>
<protein>
    <submittedName>
        <fullName evidence="8">Putative transporter</fullName>
    </submittedName>
</protein>
<feature type="transmembrane region" description="Helical" evidence="6">
    <location>
        <begin position="45"/>
        <end position="67"/>
    </location>
</feature>
<feature type="transmembrane region" description="Helical" evidence="6">
    <location>
        <begin position="210"/>
        <end position="229"/>
    </location>
</feature>
<dbReference type="AlphaFoldDB" id="A0A173R3G4"/>
<dbReference type="PANTHER" id="PTHR43702:SF3">
    <property type="entry name" value="PROTEIN TSGA"/>
    <property type="match status" value="1"/>
</dbReference>
<keyword evidence="3 6" id="KW-0812">Transmembrane</keyword>
<accession>A0A173R3G4</accession>
<dbReference type="EMBL" id="CYXP01000001">
    <property type="protein sequence ID" value="CUM72534.1"/>
    <property type="molecule type" value="Genomic_DNA"/>
</dbReference>
<feature type="transmembrane region" description="Helical" evidence="6">
    <location>
        <begin position="333"/>
        <end position="353"/>
    </location>
</feature>
<feature type="transmembrane region" description="Helical" evidence="6">
    <location>
        <begin position="274"/>
        <end position="292"/>
    </location>
</feature>
<evidence type="ECO:0000256" key="4">
    <source>
        <dbReference type="ARBA" id="ARBA00022989"/>
    </source>
</evidence>
<keyword evidence="4 6" id="KW-1133">Transmembrane helix</keyword>
<proteinExistence type="predicted"/>
<dbReference type="PANTHER" id="PTHR43702">
    <property type="entry name" value="L-FUCOSE-PROTON SYMPORTER"/>
    <property type="match status" value="1"/>
</dbReference>